<dbReference type="InterPro" id="IPR050466">
    <property type="entry name" value="Carboxylest/Gibb_receptor"/>
</dbReference>
<evidence type="ECO:0000313" key="2">
    <source>
        <dbReference type="EMBL" id="KXJ93312.1"/>
    </source>
</evidence>
<feature type="non-terminal residue" evidence="2">
    <location>
        <position position="1"/>
    </location>
</feature>
<evidence type="ECO:0000313" key="3">
    <source>
        <dbReference type="Proteomes" id="UP000070501"/>
    </source>
</evidence>
<name>A0A136J840_9PEZI</name>
<dbReference type="EMBL" id="KQ964248">
    <property type="protein sequence ID" value="KXJ93312.1"/>
    <property type="molecule type" value="Genomic_DNA"/>
</dbReference>
<gene>
    <name evidence="2" type="ORF">Micbo1qcDRAFT_117522</name>
</gene>
<dbReference type="Gene3D" id="3.40.50.1820">
    <property type="entry name" value="alpha/beta hydrolase"/>
    <property type="match status" value="1"/>
</dbReference>
<dbReference type="PANTHER" id="PTHR23024:SF643">
    <property type="entry name" value="AB HYDROLASE SUPERFAMILY PROTEIN B1A11.02"/>
    <property type="match status" value="1"/>
</dbReference>
<dbReference type="Pfam" id="PF07859">
    <property type="entry name" value="Abhydrolase_3"/>
    <property type="match status" value="1"/>
</dbReference>
<keyword evidence="3" id="KW-1185">Reference proteome</keyword>
<accession>A0A136J840</accession>
<dbReference type="AlphaFoldDB" id="A0A136J840"/>
<organism evidence="2 3">
    <name type="scientific">Microdochium bolleyi</name>
    <dbReference type="NCBI Taxonomy" id="196109"/>
    <lineage>
        <taxon>Eukaryota</taxon>
        <taxon>Fungi</taxon>
        <taxon>Dikarya</taxon>
        <taxon>Ascomycota</taxon>
        <taxon>Pezizomycotina</taxon>
        <taxon>Sordariomycetes</taxon>
        <taxon>Xylariomycetidae</taxon>
        <taxon>Xylariales</taxon>
        <taxon>Microdochiaceae</taxon>
        <taxon>Microdochium</taxon>
    </lineage>
</organism>
<dbReference type="SUPFAM" id="SSF53474">
    <property type="entry name" value="alpha/beta-Hydrolases"/>
    <property type="match status" value="1"/>
</dbReference>
<reference evidence="3" key="1">
    <citation type="submission" date="2016-02" db="EMBL/GenBank/DDBJ databases">
        <title>Draft genome sequence of Microdochium bolleyi, a fungal endophyte of beachgrass.</title>
        <authorList>
            <consortium name="DOE Joint Genome Institute"/>
            <person name="David A.S."/>
            <person name="May G."/>
            <person name="Haridas S."/>
            <person name="Lim J."/>
            <person name="Wang M."/>
            <person name="Labutti K."/>
            <person name="Lipzen A."/>
            <person name="Barry K."/>
            <person name="Grigoriev I.V."/>
        </authorList>
    </citation>
    <scope>NUCLEOTIDE SEQUENCE [LARGE SCALE GENOMIC DNA]</scope>
    <source>
        <strain evidence="3">J235TASD1</strain>
    </source>
</reference>
<dbReference type="GO" id="GO:0016787">
    <property type="term" value="F:hydrolase activity"/>
    <property type="evidence" value="ECO:0007669"/>
    <property type="project" value="UniProtKB-KW"/>
</dbReference>
<dbReference type="OrthoDB" id="408631at2759"/>
<dbReference type="InterPro" id="IPR013094">
    <property type="entry name" value="AB_hydrolase_3"/>
</dbReference>
<proteinExistence type="predicted"/>
<dbReference type="PANTHER" id="PTHR23024">
    <property type="entry name" value="ARYLACETAMIDE DEACETYLASE"/>
    <property type="match status" value="1"/>
</dbReference>
<dbReference type="STRING" id="196109.A0A136J840"/>
<feature type="domain" description="Alpha/beta hydrolase fold-3" evidence="1">
    <location>
        <begin position="44"/>
        <end position="255"/>
    </location>
</feature>
<dbReference type="InterPro" id="IPR029058">
    <property type="entry name" value="AB_hydrolase_fold"/>
</dbReference>
<keyword evidence="2" id="KW-0378">Hydrolase</keyword>
<dbReference type="InParanoid" id="A0A136J840"/>
<evidence type="ECO:0000259" key="1">
    <source>
        <dbReference type="Pfam" id="PF07859"/>
    </source>
</evidence>
<sequence>PIPKQVHEEERKIRVRDGTEIKIRIYRPMTEGGDKDSTAGHPLIVMFHEGGFSMGDLTDEEVNCRVFSRDLRAVCVNMDYREDRVELAPEVQFPTWSNDSWDALQWAAQNARSFGADPSLGFVIGGASAGGNITAVLAHLARDGGLSPPLTGQRISQPPRCNPNQDPILTTRSSAETRARYQALLQTDLNDSPLQVPFHYGALESGHHGVPPVYLQVCGLDPLRHEGLIYERMLRGEAGVATRVDVYAGYGHGFWSNWPELPRSREFVEDTVKGVAWLLEQSKP</sequence>
<protein>
    <submittedName>
        <fullName evidence="2">Alpha/Beta hydrolase protein</fullName>
    </submittedName>
</protein>
<dbReference type="Proteomes" id="UP000070501">
    <property type="component" value="Unassembled WGS sequence"/>
</dbReference>